<evidence type="ECO:0000256" key="1">
    <source>
        <dbReference type="ARBA" id="ARBA00004651"/>
    </source>
</evidence>
<dbReference type="AlphaFoldDB" id="A0A084U4A6"/>
<dbReference type="InterPro" id="IPR002293">
    <property type="entry name" value="AA/rel_permease1"/>
</dbReference>
<feature type="transmembrane region" description="Helical" evidence="6">
    <location>
        <begin position="382"/>
        <end position="410"/>
    </location>
</feature>
<evidence type="ECO:0000256" key="6">
    <source>
        <dbReference type="SAM" id="Phobius"/>
    </source>
</evidence>
<dbReference type="PANTHER" id="PTHR42770">
    <property type="entry name" value="AMINO ACID TRANSPORTER-RELATED"/>
    <property type="match status" value="1"/>
</dbReference>
<reference evidence="7 8" key="1">
    <citation type="journal article" date="2014" name="PLoS ONE">
        <title>Reduction of Hydrogen Peroxide Accumulation and Toxicity by a Catalase from Mycoplasma iowae.</title>
        <authorList>
            <person name="Pritchard R.E."/>
            <person name="Prassinos A.J."/>
            <person name="Osborne J.D."/>
            <person name="Raviv Z."/>
            <person name="Balish M.F."/>
        </authorList>
    </citation>
    <scope>NUCLEOTIDE SEQUENCE [LARGE SCALE GENOMIC DNA]</scope>
    <source>
        <strain evidence="7 8">DK-CPA</strain>
    </source>
</reference>
<dbReference type="GO" id="GO:0022857">
    <property type="term" value="F:transmembrane transporter activity"/>
    <property type="evidence" value="ECO:0007669"/>
    <property type="project" value="InterPro"/>
</dbReference>
<organism evidence="7 8">
    <name type="scientific">Malacoplasma iowae DK-CPA</name>
    <dbReference type="NCBI Taxonomy" id="1394179"/>
    <lineage>
        <taxon>Bacteria</taxon>
        <taxon>Bacillati</taxon>
        <taxon>Mycoplasmatota</taxon>
        <taxon>Mycoplasmoidales</taxon>
        <taxon>Mycoplasmoidaceae</taxon>
        <taxon>Malacoplasma</taxon>
    </lineage>
</organism>
<evidence type="ECO:0000256" key="2">
    <source>
        <dbReference type="ARBA" id="ARBA00022475"/>
    </source>
</evidence>
<dbReference type="EMBL" id="AWQU01000063">
    <property type="protein sequence ID" value="KFB07792.1"/>
    <property type="molecule type" value="Genomic_DNA"/>
</dbReference>
<dbReference type="PANTHER" id="PTHR42770:SF18">
    <property type="entry name" value="ARGININE_AGMATINE ANTIPORTER"/>
    <property type="match status" value="1"/>
</dbReference>
<evidence type="ECO:0000256" key="4">
    <source>
        <dbReference type="ARBA" id="ARBA00022989"/>
    </source>
</evidence>
<gene>
    <name evidence="7" type="ORF">P271_654</name>
</gene>
<protein>
    <submittedName>
        <fullName evidence="7">Amino acid transporter</fullName>
    </submittedName>
</protein>
<dbReference type="GO" id="GO:0005886">
    <property type="term" value="C:plasma membrane"/>
    <property type="evidence" value="ECO:0007669"/>
    <property type="project" value="UniProtKB-SubCell"/>
</dbReference>
<comment type="subcellular location">
    <subcellularLocation>
        <location evidence="1">Cell membrane</location>
        <topology evidence="1">Multi-pass membrane protein</topology>
    </subcellularLocation>
</comment>
<dbReference type="Gene3D" id="1.20.1740.10">
    <property type="entry name" value="Amino acid/polyamine transporter I"/>
    <property type="match status" value="1"/>
</dbReference>
<evidence type="ECO:0000256" key="3">
    <source>
        <dbReference type="ARBA" id="ARBA00022692"/>
    </source>
</evidence>
<proteinExistence type="predicted"/>
<accession>A0A084U4A6</accession>
<feature type="transmembrane region" description="Helical" evidence="6">
    <location>
        <begin position="245"/>
        <end position="266"/>
    </location>
</feature>
<feature type="transmembrane region" description="Helical" evidence="6">
    <location>
        <begin position="330"/>
        <end position="353"/>
    </location>
</feature>
<feature type="transmembrane region" description="Helical" evidence="6">
    <location>
        <begin position="46"/>
        <end position="66"/>
    </location>
</feature>
<feature type="transmembrane region" description="Helical" evidence="6">
    <location>
        <begin position="447"/>
        <end position="466"/>
    </location>
</feature>
<keyword evidence="5 6" id="KW-0472">Membrane</keyword>
<evidence type="ECO:0000256" key="5">
    <source>
        <dbReference type="ARBA" id="ARBA00023136"/>
    </source>
</evidence>
<evidence type="ECO:0000313" key="7">
    <source>
        <dbReference type="EMBL" id="KFB07792.1"/>
    </source>
</evidence>
<dbReference type="Proteomes" id="UP000028523">
    <property type="component" value="Unassembled WGS sequence"/>
</dbReference>
<feature type="transmembrane region" description="Helical" evidence="6">
    <location>
        <begin position="487"/>
        <end position="509"/>
    </location>
</feature>
<sequence>MCYLWFKIKIIKIRILKMSTNNTQNSEPITVSTTVKSNTRVNKKQIGFLSVIIMVVSSTIGAGIFFKSSAVLSLSGGSIVLSTISWIIAAFGIVAIALALIEITSARKDDLSIIGWCKSFNGRTIYKACKNFMFYVYVPLTYFFMPLYVINSVQDAVSGFGGYLNFGTPNDWAIWMVISIAISLWFIILSGFSARAGKIQSWIIMSVKFLPLAVAALIGFIIVGLDNNVVNTNVQIKPDAGTNSSFYGLSPYLGMFAAISSIFFAFDGFYTAAGVQSEMKEPKKTPTALVIGLSLVTMVYLLISISMSIGTEGGTFSQLKDWFAKHNVSWIYGLINLFIGFGVLGIINGYAMWTPLFTEDLIKMNELPFSSKYVKYIGKNKFPLVGIVYSIIISIPVIIIFCTIGGLGYLPNGYASFVDGKWVSSYDGPGYISTAKLITFADLMSNWTTVGVFGFIAVSILGGIINRRRKDNDPKKVKTLENRLFPIFSWIAVIMVFISLSLEVLRPIIDLILLVNVKDDFDTELIGRIMLFMTLLIFLGGTFIPEFITDIIKRKKGINVKKEYIEEWEKDKQLNQYSE</sequence>
<feature type="transmembrane region" description="Helical" evidence="6">
    <location>
        <begin position="78"/>
        <end position="101"/>
    </location>
</feature>
<keyword evidence="4 6" id="KW-1133">Transmembrane helix</keyword>
<dbReference type="Pfam" id="PF13520">
    <property type="entry name" value="AA_permease_2"/>
    <property type="match status" value="1"/>
</dbReference>
<name>A0A084U4A6_MALIO</name>
<dbReference type="InterPro" id="IPR050367">
    <property type="entry name" value="APC_superfamily"/>
</dbReference>
<evidence type="ECO:0000313" key="8">
    <source>
        <dbReference type="Proteomes" id="UP000028523"/>
    </source>
</evidence>
<comment type="caution">
    <text evidence="7">The sequence shown here is derived from an EMBL/GenBank/DDBJ whole genome shotgun (WGS) entry which is preliminary data.</text>
</comment>
<feature type="transmembrane region" description="Helical" evidence="6">
    <location>
        <begin position="132"/>
        <end position="152"/>
    </location>
</feature>
<dbReference type="PIRSF" id="PIRSF006060">
    <property type="entry name" value="AA_transporter"/>
    <property type="match status" value="1"/>
</dbReference>
<feature type="transmembrane region" description="Helical" evidence="6">
    <location>
        <begin position="287"/>
        <end position="310"/>
    </location>
</feature>
<feature type="transmembrane region" description="Helical" evidence="6">
    <location>
        <begin position="529"/>
        <end position="548"/>
    </location>
</feature>
<feature type="transmembrane region" description="Helical" evidence="6">
    <location>
        <begin position="202"/>
        <end position="225"/>
    </location>
</feature>
<feature type="transmembrane region" description="Helical" evidence="6">
    <location>
        <begin position="172"/>
        <end position="190"/>
    </location>
</feature>
<keyword evidence="8" id="KW-1185">Reference proteome</keyword>
<keyword evidence="3 6" id="KW-0812">Transmembrane</keyword>
<keyword evidence="2" id="KW-1003">Cell membrane</keyword>